<keyword evidence="1" id="KW-0175">Coiled coil</keyword>
<evidence type="ECO:0000256" key="2">
    <source>
        <dbReference type="SAM" id="SignalP"/>
    </source>
</evidence>
<feature type="domain" description="Autotransporter" evidence="3">
    <location>
        <begin position="171"/>
        <end position="463"/>
    </location>
</feature>
<dbReference type="RefSeq" id="WP_083340214.1">
    <property type="nucleotide sequence ID" value="NZ_FNNH01000019.1"/>
</dbReference>
<dbReference type="PROSITE" id="PS51208">
    <property type="entry name" value="AUTOTRANSPORTER"/>
    <property type="match status" value="1"/>
</dbReference>
<feature type="chain" id="PRO_5010325252" evidence="2">
    <location>
        <begin position="28"/>
        <end position="463"/>
    </location>
</feature>
<protein>
    <submittedName>
        <fullName evidence="4">Outer membrane autotransporter barrel domain-containing protein</fullName>
    </submittedName>
</protein>
<dbReference type="GO" id="GO:0019867">
    <property type="term" value="C:outer membrane"/>
    <property type="evidence" value="ECO:0007669"/>
    <property type="project" value="InterPro"/>
</dbReference>
<dbReference type="Gene3D" id="2.40.128.130">
    <property type="entry name" value="Autotransporter beta-domain"/>
    <property type="match status" value="1"/>
</dbReference>
<evidence type="ECO:0000313" key="5">
    <source>
        <dbReference type="Proteomes" id="UP000183454"/>
    </source>
</evidence>
<gene>
    <name evidence="4" type="ORF">SAMN05421882_101925</name>
</gene>
<keyword evidence="2" id="KW-0732">Signal</keyword>
<dbReference type="Pfam" id="PF03797">
    <property type="entry name" value="Autotransporter"/>
    <property type="match status" value="1"/>
</dbReference>
<accession>A0A1H2V2S6</accession>
<dbReference type="SMART" id="SM00869">
    <property type="entry name" value="Autotransporter"/>
    <property type="match status" value="1"/>
</dbReference>
<feature type="signal peptide" evidence="2">
    <location>
        <begin position="1"/>
        <end position="27"/>
    </location>
</feature>
<evidence type="ECO:0000313" key="4">
    <source>
        <dbReference type="EMBL" id="SDW62590.1"/>
    </source>
</evidence>
<dbReference type="Proteomes" id="UP000183454">
    <property type="component" value="Unassembled WGS sequence"/>
</dbReference>
<dbReference type="AlphaFoldDB" id="A0A1H2V2S6"/>
<proteinExistence type="predicted"/>
<dbReference type="InterPro" id="IPR005546">
    <property type="entry name" value="Autotransporte_beta"/>
</dbReference>
<evidence type="ECO:0000256" key="1">
    <source>
        <dbReference type="SAM" id="Coils"/>
    </source>
</evidence>
<organism evidence="4 5">
    <name type="scientific">Nitrosomonas communis</name>
    <dbReference type="NCBI Taxonomy" id="44574"/>
    <lineage>
        <taxon>Bacteria</taxon>
        <taxon>Pseudomonadati</taxon>
        <taxon>Pseudomonadota</taxon>
        <taxon>Betaproteobacteria</taxon>
        <taxon>Nitrosomonadales</taxon>
        <taxon>Nitrosomonadaceae</taxon>
        <taxon>Nitrosomonas</taxon>
    </lineage>
</organism>
<sequence length="463" mass="50465">MQTKFSMFFFLRACLVCFICLNSVARAADERLVNETQSSMSNAMANVCSLEQQGLNAENLQQRCSELLREVDNNADLMRLPVGVNASGNPVFDAINQIAPEQAIVPSVQATRTMRGMLGAANAAVISRMTQLRAQLRNPNAIRLANRLQQNPGFFSFAFSPSQSGGSAGIADINRLGIWGNGHYTGGNMDTSTNQLGFGFDNWGGDLGADYRINDNIVVGAAFSYMNTNANLVSSASTVKSDSYTGSIFSMYTHDSGFYVDGIASFGGVNYEIFRSIIYDTVGSNNAPLTVFAPLNGKPDGSQYSFGGGIGYQYNLGATTIEPFARANYQELIIDSFNENRDVAWAMHFNKQHISSLPTTVGLRLSHAFSTSWGVFQPQIHGAWNHEFSDDQHILRARYLNTSNPGNQFSVVAQSPDRDYFTVGASLIATLAHGISAFTQYGTILGYQDLTSHRVVFGGRIEF</sequence>
<name>A0A1H2V2S6_9PROT</name>
<dbReference type="SUPFAM" id="SSF103515">
    <property type="entry name" value="Autotransporter"/>
    <property type="match status" value="1"/>
</dbReference>
<dbReference type="InterPro" id="IPR036709">
    <property type="entry name" value="Autotransporte_beta_dom_sf"/>
</dbReference>
<reference evidence="4 5" key="1">
    <citation type="submission" date="2016-10" db="EMBL/GenBank/DDBJ databases">
        <authorList>
            <person name="de Groot N.N."/>
        </authorList>
    </citation>
    <scope>NUCLEOTIDE SEQUENCE [LARGE SCALE GENOMIC DNA]</scope>
    <source>
        <strain evidence="4 5">Nm110</strain>
    </source>
</reference>
<evidence type="ECO:0000259" key="3">
    <source>
        <dbReference type="PROSITE" id="PS51208"/>
    </source>
</evidence>
<dbReference type="NCBIfam" id="TIGR01414">
    <property type="entry name" value="autotrans_barl"/>
    <property type="match status" value="1"/>
</dbReference>
<dbReference type="EMBL" id="FNNH01000019">
    <property type="protein sequence ID" value="SDW62590.1"/>
    <property type="molecule type" value="Genomic_DNA"/>
</dbReference>
<dbReference type="InterPro" id="IPR006315">
    <property type="entry name" value="OM_autotransptr_brl_dom"/>
</dbReference>
<feature type="coiled-coil region" evidence="1">
    <location>
        <begin position="50"/>
        <end position="77"/>
    </location>
</feature>